<dbReference type="InterPro" id="IPR007208">
    <property type="entry name" value="MrpF/PhaF-like"/>
</dbReference>
<comment type="subcellular location">
    <subcellularLocation>
        <location evidence="1">Cell membrane</location>
        <topology evidence="1">Multi-pass membrane protein</topology>
    </subcellularLocation>
</comment>
<feature type="transmembrane region" description="Helical" evidence="9">
    <location>
        <begin position="6"/>
        <end position="28"/>
    </location>
</feature>
<feature type="transmembrane region" description="Helical" evidence="9">
    <location>
        <begin position="65"/>
        <end position="89"/>
    </location>
</feature>
<feature type="transmembrane region" description="Helical" evidence="9">
    <location>
        <begin position="40"/>
        <end position="59"/>
    </location>
</feature>
<dbReference type="PANTHER" id="PTHR34702">
    <property type="entry name" value="NA(+)/H(+) ANTIPORTER SUBUNIT F1"/>
    <property type="match status" value="1"/>
</dbReference>
<keyword evidence="7 9" id="KW-0472">Membrane</keyword>
<dbReference type="OrthoDB" id="9800226at2"/>
<organism evidence="10 11">
    <name type="scientific">Oricola cellulosilytica</name>
    <dbReference type="NCBI Taxonomy" id="1429082"/>
    <lineage>
        <taxon>Bacteria</taxon>
        <taxon>Pseudomonadati</taxon>
        <taxon>Pseudomonadota</taxon>
        <taxon>Alphaproteobacteria</taxon>
        <taxon>Hyphomicrobiales</taxon>
        <taxon>Ahrensiaceae</taxon>
        <taxon>Oricola</taxon>
    </lineage>
</organism>
<evidence type="ECO:0000313" key="10">
    <source>
        <dbReference type="EMBL" id="TCD14092.1"/>
    </source>
</evidence>
<proteinExistence type="inferred from homology"/>
<evidence type="ECO:0000256" key="8">
    <source>
        <dbReference type="SAM" id="MobiDB-lite"/>
    </source>
</evidence>
<gene>
    <name evidence="10" type="ORF">E0D97_08335</name>
</gene>
<dbReference type="EMBL" id="SJST01000003">
    <property type="protein sequence ID" value="TCD14092.1"/>
    <property type="molecule type" value="Genomic_DNA"/>
</dbReference>
<dbReference type="AlphaFoldDB" id="A0A4R0PA08"/>
<evidence type="ECO:0000256" key="1">
    <source>
        <dbReference type="ARBA" id="ARBA00004651"/>
    </source>
</evidence>
<evidence type="ECO:0008006" key="12">
    <source>
        <dbReference type="Google" id="ProtNLM"/>
    </source>
</evidence>
<evidence type="ECO:0000256" key="4">
    <source>
        <dbReference type="ARBA" id="ARBA00022475"/>
    </source>
</evidence>
<evidence type="ECO:0000256" key="5">
    <source>
        <dbReference type="ARBA" id="ARBA00022692"/>
    </source>
</evidence>
<evidence type="ECO:0000313" key="11">
    <source>
        <dbReference type="Proteomes" id="UP000291301"/>
    </source>
</evidence>
<evidence type="ECO:0000256" key="3">
    <source>
        <dbReference type="ARBA" id="ARBA00022448"/>
    </source>
</evidence>
<keyword evidence="4" id="KW-1003">Cell membrane</keyword>
<dbReference type="Proteomes" id="UP000291301">
    <property type="component" value="Unassembled WGS sequence"/>
</dbReference>
<protein>
    <recommendedName>
        <fullName evidence="12">Cation:proton antiporter</fullName>
    </recommendedName>
</protein>
<feature type="region of interest" description="Disordered" evidence="8">
    <location>
        <begin position="118"/>
        <end position="161"/>
    </location>
</feature>
<accession>A0A4R0PA08</accession>
<sequence>MSSSAAFLDLAVQIALAMLSASFLLSVFKVIHGPTLPDRVLALDMLVAVAIGFIAVLGIKTGYTLYLDVAIALGLVGFLATVAFARFILARGQIETRRDTRTPPLITAEAHALTPDAVTSRIDLDPPAPGPRATPPGKSGTGGHEPGDNAPPKGKPGEGRR</sequence>
<reference evidence="10 11" key="1">
    <citation type="journal article" date="2015" name="Antonie Van Leeuwenhoek">
        <title>Oricola cellulosilytica gen. nov., sp. nov., a cellulose-degrading bacterium of the family Phyllobacteriaceae isolated from surface seashore water, and emended descriptions of Mesorhizobium loti and Phyllobacterium myrsinacearum.</title>
        <authorList>
            <person name="Hameed A."/>
            <person name="Shahina M."/>
            <person name="Lai W.A."/>
            <person name="Lin S.Y."/>
            <person name="Young L.S."/>
            <person name="Liu Y.C."/>
            <person name="Hsu Y.H."/>
            <person name="Young C.C."/>
        </authorList>
    </citation>
    <scope>NUCLEOTIDE SEQUENCE [LARGE SCALE GENOMIC DNA]</scope>
    <source>
        <strain evidence="10 11">KCTC 52183</strain>
    </source>
</reference>
<evidence type="ECO:0000256" key="9">
    <source>
        <dbReference type="SAM" id="Phobius"/>
    </source>
</evidence>
<comment type="similarity">
    <text evidence="2">Belongs to the CPA3 antiporters (TC 2.A.63) subunit F family.</text>
</comment>
<evidence type="ECO:0000256" key="7">
    <source>
        <dbReference type="ARBA" id="ARBA00023136"/>
    </source>
</evidence>
<name>A0A4R0PA08_9HYPH</name>
<evidence type="ECO:0000256" key="6">
    <source>
        <dbReference type="ARBA" id="ARBA00022989"/>
    </source>
</evidence>
<dbReference type="Pfam" id="PF04066">
    <property type="entry name" value="MrpF_PhaF"/>
    <property type="match status" value="1"/>
</dbReference>
<keyword evidence="11" id="KW-1185">Reference proteome</keyword>
<dbReference type="PANTHER" id="PTHR34702:SF1">
    <property type="entry name" value="NA(+)_H(+) ANTIPORTER SUBUNIT F"/>
    <property type="match status" value="1"/>
</dbReference>
<dbReference type="GO" id="GO:0015385">
    <property type="term" value="F:sodium:proton antiporter activity"/>
    <property type="evidence" value="ECO:0007669"/>
    <property type="project" value="TreeGrafter"/>
</dbReference>
<dbReference type="RefSeq" id="WP_131567777.1">
    <property type="nucleotide sequence ID" value="NZ_JAINFK010000002.1"/>
</dbReference>
<dbReference type="NCBIfam" id="NF009245">
    <property type="entry name" value="PRK12599.1-4"/>
    <property type="match status" value="1"/>
</dbReference>
<comment type="caution">
    <text evidence="10">The sequence shown here is derived from an EMBL/GenBank/DDBJ whole genome shotgun (WGS) entry which is preliminary data.</text>
</comment>
<evidence type="ECO:0000256" key="2">
    <source>
        <dbReference type="ARBA" id="ARBA00009212"/>
    </source>
</evidence>
<keyword evidence="6 9" id="KW-1133">Transmembrane helix</keyword>
<keyword evidence="5 9" id="KW-0812">Transmembrane</keyword>
<keyword evidence="3" id="KW-0813">Transport</keyword>
<dbReference type="GO" id="GO:0005886">
    <property type="term" value="C:plasma membrane"/>
    <property type="evidence" value="ECO:0007669"/>
    <property type="project" value="UniProtKB-SubCell"/>
</dbReference>